<dbReference type="PRINTS" id="PR00413">
    <property type="entry name" value="HADHALOGNASE"/>
</dbReference>
<proteinExistence type="predicted"/>
<dbReference type="NCBIfam" id="TIGR01509">
    <property type="entry name" value="HAD-SF-IA-v3"/>
    <property type="match status" value="1"/>
</dbReference>
<dbReference type="SUPFAM" id="SSF56784">
    <property type="entry name" value="HAD-like"/>
    <property type="match status" value="1"/>
</dbReference>
<dbReference type="InterPro" id="IPR036412">
    <property type="entry name" value="HAD-like_sf"/>
</dbReference>
<dbReference type="Gene3D" id="3.40.50.1000">
    <property type="entry name" value="HAD superfamily/HAD-like"/>
    <property type="match status" value="1"/>
</dbReference>
<dbReference type="SFLD" id="SFLDG01129">
    <property type="entry name" value="C1.5:_HAD__Beta-PGM__Phosphata"/>
    <property type="match status" value="1"/>
</dbReference>
<comment type="caution">
    <text evidence="1">The sequence shown here is derived from an EMBL/GenBank/DDBJ whole genome shotgun (WGS) entry which is preliminary data.</text>
</comment>
<evidence type="ECO:0000313" key="1">
    <source>
        <dbReference type="EMBL" id="MDI3418172.1"/>
    </source>
</evidence>
<protein>
    <submittedName>
        <fullName evidence="1">HAD family phosphatase</fullName>
    </submittedName>
</protein>
<name>A0ABT6SRD5_9ACTN</name>
<gene>
    <name evidence="1" type="ORF">QIT00_06290</name>
</gene>
<dbReference type="CDD" id="cd02603">
    <property type="entry name" value="HAD_sEH-N_like"/>
    <property type="match status" value="1"/>
</dbReference>
<dbReference type="Gene3D" id="1.10.150.240">
    <property type="entry name" value="Putative phosphatase, domain 2"/>
    <property type="match status" value="1"/>
</dbReference>
<accession>A0ABT6SRD5</accession>
<dbReference type="InterPro" id="IPR052898">
    <property type="entry name" value="ACAD10-like"/>
</dbReference>
<dbReference type="Proteomes" id="UP001237105">
    <property type="component" value="Unassembled WGS sequence"/>
</dbReference>
<dbReference type="InterPro" id="IPR006439">
    <property type="entry name" value="HAD-SF_hydro_IA"/>
</dbReference>
<organism evidence="1 2">
    <name type="scientific">Streptomyces luteolus</name>
    <dbReference type="NCBI Taxonomy" id="3043615"/>
    <lineage>
        <taxon>Bacteria</taxon>
        <taxon>Bacillati</taxon>
        <taxon>Actinomycetota</taxon>
        <taxon>Actinomycetes</taxon>
        <taxon>Kitasatosporales</taxon>
        <taxon>Streptomycetaceae</taxon>
        <taxon>Streptomyces</taxon>
    </lineage>
</organism>
<reference evidence="1 2" key="1">
    <citation type="submission" date="2023-05" db="EMBL/GenBank/DDBJ databases">
        <title>Draft genome sequence of Streptomyces sp. B-S-A12 isolated from a cave soil in Thailand.</title>
        <authorList>
            <person name="Chamroensaksri N."/>
            <person name="Muangham S."/>
        </authorList>
    </citation>
    <scope>NUCLEOTIDE SEQUENCE [LARGE SCALE GENOMIC DNA]</scope>
    <source>
        <strain evidence="1 2">B-S-A12</strain>
    </source>
</reference>
<keyword evidence="2" id="KW-1185">Reference proteome</keyword>
<dbReference type="Pfam" id="PF00702">
    <property type="entry name" value="Hydrolase"/>
    <property type="match status" value="1"/>
</dbReference>
<dbReference type="InterPro" id="IPR023214">
    <property type="entry name" value="HAD_sf"/>
</dbReference>
<dbReference type="EMBL" id="JASCIS010000005">
    <property type="protein sequence ID" value="MDI3418172.1"/>
    <property type="molecule type" value="Genomic_DNA"/>
</dbReference>
<dbReference type="NCBIfam" id="TIGR01549">
    <property type="entry name" value="HAD-SF-IA-v1"/>
    <property type="match status" value="1"/>
</dbReference>
<dbReference type="PANTHER" id="PTHR47829:SF1">
    <property type="entry name" value="HAD FAMILY PHOSPHATASE"/>
    <property type="match status" value="1"/>
</dbReference>
<dbReference type="RefSeq" id="WP_282534095.1">
    <property type="nucleotide sequence ID" value="NZ_JASCIS010000005.1"/>
</dbReference>
<dbReference type="SFLD" id="SFLDS00003">
    <property type="entry name" value="Haloacid_Dehalogenase"/>
    <property type="match status" value="1"/>
</dbReference>
<sequence>MAAAPVEAVAFDYGGVLTTSMADSLARWRTASCIDARSFTDCLRAWLGREAEQNSPIHELETGRLDAAGFEQALAARLRRTDGSRPEPAGLLAGMFAGLRPDEAMWDLADELRARGTRVAVLSNSWANTYPDRLHDGRFEPVVISGEVGLRKPDPDIYRLLCARLGLPPQRVAFVDDARPNVEGARRAGLHAIHHRAAGATRDALLSLLASGATVGSPPSYPSKEIRA</sequence>
<evidence type="ECO:0000313" key="2">
    <source>
        <dbReference type="Proteomes" id="UP001237105"/>
    </source>
</evidence>
<dbReference type="InterPro" id="IPR023198">
    <property type="entry name" value="PGP-like_dom2"/>
</dbReference>
<dbReference type="PANTHER" id="PTHR47829">
    <property type="entry name" value="HYDROLASE, PUTATIVE (AFU_ORTHOLOGUE AFUA_1G12880)-RELATED"/>
    <property type="match status" value="1"/>
</dbReference>